<dbReference type="Gene3D" id="1.10.10.10">
    <property type="entry name" value="Winged helix-like DNA-binding domain superfamily/Winged helix DNA-binding domain"/>
    <property type="match status" value="1"/>
</dbReference>
<evidence type="ECO:0000313" key="1">
    <source>
        <dbReference type="EMBL" id="PEM73278.1"/>
    </source>
</evidence>
<reference evidence="1 2" key="1">
    <citation type="submission" date="2017-09" db="EMBL/GenBank/DDBJ databases">
        <title>Large-scale bioinformatics analysis of Bacillus genomes uncovers conserved roles of natural products in bacterial physiology.</title>
        <authorList>
            <consortium name="Agbiome Team Llc"/>
            <person name="Bleich R.M."/>
            <person name="Grubbs K.J."/>
            <person name="Santa Maria K.C."/>
            <person name="Allen S.E."/>
            <person name="Farag S."/>
            <person name="Shank E.A."/>
            <person name="Bowers A."/>
        </authorList>
    </citation>
    <scope>NUCLEOTIDE SEQUENCE [LARGE SCALE GENOMIC DNA]</scope>
    <source>
        <strain evidence="1 2">AFS009893</strain>
    </source>
</reference>
<dbReference type="EMBL" id="NUDP01000005">
    <property type="protein sequence ID" value="PEM73278.1"/>
    <property type="molecule type" value="Genomic_DNA"/>
</dbReference>
<name>A0A2B5H7E8_9BACI</name>
<comment type="caution">
    <text evidence="1">The sequence shown here is derived from an EMBL/GenBank/DDBJ whole genome shotgun (WGS) entry which is preliminary data.</text>
</comment>
<dbReference type="Pfam" id="PF13730">
    <property type="entry name" value="HTH_36"/>
    <property type="match status" value="1"/>
</dbReference>
<dbReference type="Proteomes" id="UP000219775">
    <property type="component" value="Unassembled WGS sequence"/>
</dbReference>
<accession>A0A2B5H7E8</accession>
<organism evidence="1 2">
    <name type="scientific">Bacillus pseudomycoides</name>
    <dbReference type="NCBI Taxonomy" id="64104"/>
    <lineage>
        <taxon>Bacteria</taxon>
        <taxon>Bacillati</taxon>
        <taxon>Bacillota</taxon>
        <taxon>Bacilli</taxon>
        <taxon>Bacillales</taxon>
        <taxon>Bacillaceae</taxon>
        <taxon>Bacillus</taxon>
        <taxon>Bacillus cereus group</taxon>
    </lineage>
</organism>
<sequence>MIDTENNMNEVTTGEPLEKGGYFVAYNYVMRNAMKVFELSPGEFACLTMLFSYAGADKNKCFPGQEKLASDLNTTKRTVIRYLEGLEIKGAIITYNRYNKKNMKTKNIYDLSPCLNKIRELFTKKEDEQFVVVRKKQRNERSDKSDTTENITSRKNEPEKVAINPETNVVTKLSPPERRTGQNCHPTNNNIQITNINNIKDIDDDKANSVHLTYTEEELHNIIEGLREVTKNELAKRSFDSVVRKVMDKHNQGKIKTSFRDYLVTSLNAKIEELELRRVKDKAKEVIRNVKETEKPTAYTGKVPFYNWLEEDK</sequence>
<protein>
    <submittedName>
        <fullName evidence="1">Replication protein</fullName>
    </submittedName>
</protein>
<evidence type="ECO:0000313" key="2">
    <source>
        <dbReference type="Proteomes" id="UP000219775"/>
    </source>
</evidence>
<proteinExistence type="predicted"/>
<dbReference type="AlphaFoldDB" id="A0A2B5H7E8"/>
<gene>
    <name evidence="1" type="ORF">CN613_02120</name>
</gene>
<dbReference type="InterPro" id="IPR036388">
    <property type="entry name" value="WH-like_DNA-bd_sf"/>
</dbReference>
<dbReference type="RefSeq" id="WP_098128827.1">
    <property type="nucleotide sequence ID" value="NZ_NUBT01000058.1"/>
</dbReference>